<evidence type="ECO:0008006" key="4">
    <source>
        <dbReference type="Google" id="ProtNLM"/>
    </source>
</evidence>
<keyword evidence="3" id="KW-1185">Reference proteome</keyword>
<protein>
    <recommendedName>
        <fullName evidence="4">Caffeine-induced death protein Cid2</fullName>
    </recommendedName>
</protein>
<dbReference type="GO" id="GO:0005758">
    <property type="term" value="C:mitochondrial intermembrane space"/>
    <property type="evidence" value="ECO:0007669"/>
    <property type="project" value="InterPro"/>
</dbReference>
<dbReference type="VEuPathDB" id="FungiDB:jhhlp_006762"/>
<dbReference type="AlphaFoldDB" id="A0A2N3N2N7"/>
<comment type="caution">
    <text evidence="2">The sequence shown here is derived from an EMBL/GenBank/DDBJ whole genome shotgun (WGS) entry which is preliminary data.</text>
</comment>
<evidence type="ECO:0000313" key="2">
    <source>
        <dbReference type="EMBL" id="PKS06688.1"/>
    </source>
</evidence>
<dbReference type="InParanoid" id="A0A2N3N2N7"/>
<dbReference type="STRING" id="41688.A0A2N3N2N7"/>
<evidence type="ECO:0000313" key="3">
    <source>
        <dbReference type="Proteomes" id="UP000233524"/>
    </source>
</evidence>
<dbReference type="InterPro" id="IPR019171">
    <property type="entry name" value="MIX23"/>
</dbReference>
<organism evidence="2 3">
    <name type="scientific">Lomentospora prolificans</name>
    <dbReference type="NCBI Taxonomy" id="41688"/>
    <lineage>
        <taxon>Eukaryota</taxon>
        <taxon>Fungi</taxon>
        <taxon>Dikarya</taxon>
        <taxon>Ascomycota</taxon>
        <taxon>Pezizomycotina</taxon>
        <taxon>Sordariomycetes</taxon>
        <taxon>Hypocreomycetidae</taxon>
        <taxon>Microascales</taxon>
        <taxon>Microascaceae</taxon>
        <taxon>Lomentospora</taxon>
    </lineage>
</organism>
<dbReference type="PANTHER" id="PTHR31905">
    <property type="entry name" value="COILED-COIL DOMAIN-CONTAINING PROTEIN 58"/>
    <property type="match status" value="1"/>
</dbReference>
<proteinExistence type="inferred from homology"/>
<dbReference type="EMBL" id="NLAX01001033">
    <property type="protein sequence ID" value="PKS06688.1"/>
    <property type="molecule type" value="Genomic_DNA"/>
</dbReference>
<sequence length="231" mass="26378">MSQRDAPQLTPQLCFSSATLRGMVISGLELATPIRSVYGAVPDEFSPNLLPYLMLDFLRLSRSSLDDSISQQLNALVRPSRQGFDPQSTDRLGPRSMTHTIESQACSSFKDKILFPTWHARTEVLNYCAIVATSPDPDDPDTPLREAESEKDRQRIVDERLDPYSGRFFPREPRTEVLANLLRQERSIENIVRMRTWSTIQERCGQSPDSWELAFEAWSKNMKQNNTPPNM</sequence>
<accession>A0A2N3N2N7</accession>
<reference evidence="2 3" key="1">
    <citation type="journal article" date="2017" name="G3 (Bethesda)">
        <title>First Draft Genome Sequence of the Pathogenic Fungus Lomentospora prolificans (Formerly Scedosporium prolificans).</title>
        <authorList>
            <person name="Luo R."/>
            <person name="Zimin A."/>
            <person name="Workman R."/>
            <person name="Fan Y."/>
            <person name="Pertea G."/>
            <person name="Grossman N."/>
            <person name="Wear M.P."/>
            <person name="Jia B."/>
            <person name="Miller H."/>
            <person name="Casadevall A."/>
            <person name="Timp W."/>
            <person name="Zhang S.X."/>
            <person name="Salzberg S.L."/>
        </authorList>
    </citation>
    <scope>NUCLEOTIDE SEQUENCE [LARGE SCALE GENOMIC DNA]</scope>
    <source>
        <strain evidence="2 3">JHH-5317</strain>
    </source>
</reference>
<dbReference type="PANTHER" id="PTHR31905:SF2">
    <property type="entry name" value="PROTEIN MIX23"/>
    <property type="match status" value="1"/>
</dbReference>
<dbReference type="OrthoDB" id="5593818at2759"/>
<name>A0A2N3N2N7_9PEZI</name>
<evidence type="ECO:0000256" key="1">
    <source>
        <dbReference type="ARBA" id="ARBA00024204"/>
    </source>
</evidence>
<gene>
    <name evidence="2" type="ORF">jhhlp_006762</name>
</gene>
<dbReference type="Proteomes" id="UP000233524">
    <property type="component" value="Unassembled WGS sequence"/>
</dbReference>
<comment type="similarity">
    <text evidence="1">Belongs to the MIX23 family.</text>
</comment>
<dbReference type="Pfam" id="PF09774">
    <property type="entry name" value="MIX23"/>
    <property type="match status" value="1"/>
</dbReference>